<gene>
    <name evidence="2" type="ORF">AAFF_G00029350</name>
</gene>
<protein>
    <recommendedName>
        <fullName evidence="4">Reverse transcriptase zinc-binding domain-containing protein</fullName>
    </recommendedName>
</protein>
<reference evidence="2" key="1">
    <citation type="journal article" date="2023" name="Science">
        <title>Genome structures resolve the early diversification of teleost fishes.</title>
        <authorList>
            <person name="Parey E."/>
            <person name="Louis A."/>
            <person name="Montfort J."/>
            <person name="Bouchez O."/>
            <person name="Roques C."/>
            <person name="Iampietro C."/>
            <person name="Lluch J."/>
            <person name="Castinel A."/>
            <person name="Donnadieu C."/>
            <person name="Desvignes T."/>
            <person name="Floi Bucao C."/>
            <person name="Jouanno E."/>
            <person name="Wen M."/>
            <person name="Mejri S."/>
            <person name="Dirks R."/>
            <person name="Jansen H."/>
            <person name="Henkel C."/>
            <person name="Chen W.J."/>
            <person name="Zahm M."/>
            <person name="Cabau C."/>
            <person name="Klopp C."/>
            <person name="Thompson A.W."/>
            <person name="Robinson-Rechavi M."/>
            <person name="Braasch I."/>
            <person name="Lecointre G."/>
            <person name="Bobe J."/>
            <person name="Postlethwait J.H."/>
            <person name="Berthelot C."/>
            <person name="Roest Crollius H."/>
            <person name="Guiguen Y."/>
        </authorList>
    </citation>
    <scope>NUCLEOTIDE SEQUENCE</scope>
    <source>
        <strain evidence="2">NC1722</strain>
    </source>
</reference>
<dbReference type="AlphaFoldDB" id="A0AAD7WG94"/>
<comment type="caution">
    <text evidence="2">The sequence shown here is derived from an EMBL/GenBank/DDBJ whole genome shotgun (WGS) entry which is preliminary data.</text>
</comment>
<evidence type="ECO:0008006" key="4">
    <source>
        <dbReference type="Google" id="ProtNLM"/>
    </source>
</evidence>
<proteinExistence type="predicted"/>
<evidence type="ECO:0000313" key="3">
    <source>
        <dbReference type="Proteomes" id="UP001221898"/>
    </source>
</evidence>
<feature type="region of interest" description="Disordered" evidence="1">
    <location>
        <begin position="1"/>
        <end position="21"/>
    </location>
</feature>
<keyword evidence="3" id="KW-1185">Reference proteome</keyword>
<dbReference type="Proteomes" id="UP001221898">
    <property type="component" value="Unassembled WGS sequence"/>
</dbReference>
<organism evidence="2 3">
    <name type="scientific">Aldrovandia affinis</name>
    <dbReference type="NCBI Taxonomy" id="143900"/>
    <lineage>
        <taxon>Eukaryota</taxon>
        <taxon>Metazoa</taxon>
        <taxon>Chordata</taxon>
        <taxon>Craniata</taxon>
        <taxon>Vertebrata</taxon>
        <taxon>Euteleostomi</taxon>
        <taxon>Actinopterygii</taxon>
        <taxon>Neopterygii</taxon>
        <taxon>Teleostei</taxon>
        <taxon>Notacanthiformes</taxon>
        <taxon>Halosauridae</taxon>
        <taxon>Aldrovandia</taxon>
    </lineage>
</organism>
<dbReference type="EMBL" id="JAINUG010000114">
    <property type="protein sequence ID" value="KAJ8395698.1"/>
    <property type="molecule type" value="Genomic_DNA"/>
</dbReference>
<evidence type="ECO:0000256" key="1">
    <source>
        <dbReference type="SAM" id="MobiDB-lite"/>
    </source>
</evidence>
<name>A0AAD7WG94_9TELE</name>
<accession>A0AAD7WG94</accession>
<sequence>MAMHSGPSAGAGDPTPARMHCQPHIRAPETVSHTFWDCPFAGEFWTLVLGILRRVGPGHGTGWSTAAAWGSCLQGPRGRVGIRKVVYGTIGWWLWEGGCGSCRRPISFTGSTGEWQSGSGWMGQCTGRTGC</sequence>
<evidence type="ECO:0000313" key="2">
    <source>
        <dbReference type="EMBL" id="KAJ8395698.1"/>
    </source>
</evidence>